<evidence type="ECO:0000256" key="2">
    <source>
        <dbReference type="ARBA" id="ARBA00023125"/>
    </source>
</evidence>
<keyword evidence="6" id="KW-1185">Reference proteome</keyword>
<dbReference type="PANTHER" id="PTHR47893:SF1">
    <property type="entry name" value="REGULATORY PROTEIN PCHR"/>
    <property type="match status" value="1"/>
</dbReference>
<evidence type="ECO:0000259" key="4">
    <source>
        <dbReference type="PROSITE" id="PS01124"/>
    </source>
</evidence>
<accession>A0ABW5SFU9</accession>
<gene>
    <name evidence="5" type="ORF">ACFSQ0_08405</name>
</gene>
<keyword evidence="2" id="KW-0238">DNA-binding</keyword>
<evidence type="ECO:0000256" key="3">
    <source>
        <dbReference type="ARBA" id="ARBA00023163"/>
    </source>
</evidence>
<evidence type="ECO:0000256" key="1">
    <source>
        <dbReference type="ARBA" id="ARBA00023015"/>
    </source>
</evidence>
<dbReference type="SUPFAM" id="SSF46689">
    <property type="entry name" value="Homeodomain-like"/>
    <property type="match status" value="1"/>
</dbReference>
<dbReference type="InterPro" id="IPR018060">
    <property type="entry name" value="HTH_AraC"/>
</dbReference>
<dbReference type="EMBL" id="JBHULZ010000041">
    <property type="protein sequence ID" value="MFD2698009.1"/>
    <property type="molecule type" value="Genomic_DNA"/>
</dbReference>
<dbReference type="Pfam" id="PF12833">
    <property type="entry name" value="HTH_18"/>
    <property type="match status" value="1"/>
</dbReference>
<organism evidence="5 6">
    <name type="scientific">Mesonia sediminis</name>
    <dbReference type="NCBI Taxonomy" id="1703946"/>
    <lineage>
        <taxon>Bacteria</taxon>
        <taxon>Pseudomonadati</taxon>
        <taxon>Bacteroidota</taxon>
        <taxon>Flavobacteriia</taxon>
        <taxon>Flavobacteriales</taxon>
        <taxon>Flavobacteriaceae</taxon>
        <taxon>Mesonia</taxon>
    </lineage>
</organism>
<feature type="domain" description="HTH araC/xylS-type" evidence="4">
    <location>
        <begin position="197"/>
        <end position="295"/>
    </location>
</feature>
<name>A0ABW5SFU9_9FLAO</name>
<dbReference type="SMART" id="SM00342">
    <property type="entry name" value="HTH_ARAC"/>
    <property type="match status" value="1"/>
</dbReference>
<dbReference type="Gene3D" id="1.10.10.60">
    <property type="entry name" value="Homeodomain-like"/>
    <property type="match status" value="1"/>
</dbReference>
<dbReference type="PANTHER" id="PTHR47893">
    <property type="entry name" value="REGULATORY PROTEIN PCHR"/>
    <property type="match status" value="1"/>
</dbReference>
<reference evidence="6" key="1">
    <citation type="journal article" date="2019" name="Int. J. Syst. Evol. Microbiol.">
        <title>The Global Catalogue of Microorganisms (GCM) 10K type strain sequencing project: providing services to taxonomists for standard genome sequencing and annotation.</title>
        <authorList>
            <consortium name="The Broad Institute Genomics Platform"/>
            <consortium name="The Broad Institute Genome Sequencing Center for Infectious Disease"/>
            <person name="Wu L."/>
            <person name="Ma J."/>
        </authorList>
    </citation>
    <scope>NUCLEOTIDE SEQUENCE [LARGE SCALE GENOMIC DNA]</scope>
    <source>
        <strain evidence="6">KCTC 42255</strain>
    </source>
</reference>
<sequence>MINVIKKNNATGSYELFKLEEGLFILKSLNNQKDNHIIEKKINKDFIQFHFCTKGNLDFLFNQGKYQIGLKEERNLLLYNPKQDLPLHLVIKPNSWWVSLIVSIKKLHELFSDEANYIDFLSDEKRNTKYYKEHDVSPSMAVVLSQVLNFNLHPSVKKLYLKAKAFELLSLYFNMPAETNIEQCPFLADEENVRKISQAKEIIINQMAEPPSLQELADEIDLSLKKLKEGFKEVYGDTVYGFLLDYKMEYARKLLESGDYNVNEVGLQVGYSTSSHFIAAFKKKFNTTPKKYIQSINLFS</sequence>
<evidence type="ECO:0000313" key="5">
    <source>
        <dbReference type="EMBL" id="MFD2698009.1"/>
    </source>
</evidence>
<keyword evidence="3" id="KW-0804">Transcription</keyword>
<protein>
    <submittedName>
        <fullName evidence="5">Helix-turn-helix domain-containing protein</fullName>
    </submittedName>
</protein>
<evidence type="ECO:0000313" key="6">
    <source>
        <dbReference type="Proteomes" id="UP001597357"/>
    </source>
</evidence>
<proteinExistence type="predicted"/>
<keyword evidence="1" id="KW-0805">Transcription regulation</keyword>
<comment type="caution">
    <text evidence="5">The sequence shown here is derived from an EMBL/GenBank/DDBJ whole genome shotgun (WGS) entry which is preliminary data.</text>
</comment>
<dbReference type="InterPro" id="IPR018062">
    <property type="entry name" value="HTH_AraC-typ_CS"/>
</dbReference>
<dbReference type="Proteomes" id="UP001597357">
    <property type="component" value="Unassembled WGS sequence"/>
</dbReference>
<dbReference type="PROSITE" id="PS00041">
    <property type="entry name" value="HTH_ARAC_FAMILY_1"/>
    <property type="match status" value="1"/>
</dbReference>
<dbReference type="InterPro" id="IPR053142">
    <property type="entry name" value="PchR_regulatory_protein"/>
</dbReference>
<dbReference type="RefSeq" id="WP_379046868.1">
    <property type="nucleotide sequence ID" value="NZ_JBHULZ010000041.1"/>
</dbReference>
<dbReference type="InterPro" id="IPR020449">
    <property type="entry name" value="Tscrpt_reg_AraC-type_HTH"/>
</dbReference>
<dbReference type="PROSITE" id="PS01124">
    <property type="entry name" value="HTH_ARAC_FAMILY_2"/>
    <property type="match status" value="1"/>
</dbReference>
<dbReference type="InterPro" id="IPR009057">
    <property type="entry name" value="Homeodomain-like_sf"/>
</dbReference>
<dbReference type="PRINTS" id="PR00032">
    <property type="entry name" value="HTHARAC"/>
</dbReference>